<dbReference type="AlphaFoldDB" id="A0A1H9LGK9"/>
<reference evidence="7 8" key="1">
    <citation type="submission" date="2016-10" db="EMBL/GenBank/DDBJ databases">
        <authorList>
            <person name="de Groot N.N."/>
        </authorList>
    </citation>
    <scope>NUCLEOTIDE SEQUENCE [LARGE SCALE GENOMIC DNA]</scope>
    <source>
        <strain evidence="7 8">A52C2</strain>
    </source>
</reference>
<gene>
    <name evidence="7" type="ORF">SAMN05216548_11188</name>
</gene>
<evidence type="ECO:0000256" key="2">
    <source>
        <dbReference type="ARBA" id="ARBA00023125"/>
    </source>
</evidence>
<dbReference type="RefSeq" id="WP_092497790.1">
    <property type="nucleotide sequence ID" value="NZ_FOFG01000011.1"/>
</dbReference>
<keyword evidence="3" id="KW-0804">Transcription</keyword>
<dbReference type="EMBL" id="FOFG01000011">
    <property type="protein sequence ID" value="SER10498.1"/>
    <property type="molecule type" value="Genomic_DNA"/>
</dbReference>
<dbReference type="InterPro" id="IPR036271">
    <property type="entry name" value="Tet_transcr_reg_TetR-rel_C_sf"/>
</dbReference>
<evidence type="ECO:0000313" key="8">
    <source>
        <dbReference type="Proteomes" id="UP000199647"/>
    </source>
</evidence>
<evidence type="ECO:0000256" key="4">
    <source>
        <dbReference type="PROSITE-ProRule" id="PRU00335"/>
    </source>
</evidence>
<dbReference type="OrthoDB" id="7185252at2"/>
<dbReference type="Pfam" id="PF16859">
    <property type="entry name" value="TetR_C_11"/>
    <property type="match status" value="1"/>
</dbReference>
<evidence type="ECO:0000256" key="3">
    <source>
        <dbReference type="ARBA" id="ARBA00023163"/>
    </source>
</evidence>
<organism evidence="7 8">
    <name type="scientific">Faunimonas pinastri</name>
    <dbReference type="NCBI Taxonomy" id="1855383"/>
    <lineage>
        <taxon>Bacteria</taxon>
        <taxon>Pseudomonadati</taxon>
        <taxon>Pseudomonadota</taxon>
        <taxon>Alphaproteobacteria</taxon>
        <taxon>Hyphomicrobiales</taxon>
        <taxon>Afifellaceae</taxon>
        <taxon>Faunimonas</taxon>
    </lineage>
</organism>
<dbReference type="SUPFAM" id="SSF48498">
    <property type="entry name" value="Tetracyclin repressor-like, C-terminal domain"/>
    <property type="match status" value="1"/>
</dbReference>
<name>A0A1H9LGK9_9HYPH</name>
<keyword evidence="8" id="KW-1185">Reference proteome</keyword>
<evidence type="ECO:0000256" key="1">
    <source>
        <dbReference type="ARBA" id="ARBA00023015"/>
    </source>
</evidence>
<dbReference type="InterPro" id="IPR001647">
    <property type="entry name" value="HTH_TetR"/>
</dbReference>
<evidence type="ECO:0000256" key="5">
    <source>
        <dbReference type="SAM" id="MobiDB-lite"/>
    </source>
</evidence>
<dbReference type="GO" id="GO:0000976">
    <property type="term" value="F:transcription cis-regulatory region binding"/>
    <property type="evidence" value="ECO:0007669"/>
    <property type="project" value="TreeGrafter"/>
</dbReference>
<dbReference type="STRING" id="1855383.SAMN05216548_11188"/>
<sequence length="224" mass="24804">MKDADQQIPAGAARGQSRKRGPNLAKTEATRRLLARAALEAFLEQGFSETRMSDVAARAGLAKGTTYRYFTDKTALFAEVLRGFMAETVAGRAMGRPGRDEPTRDFLMRTVPPVLRHLQASGRFAVLRLIMSEGTRFPELAETYRQVAIEPVLRLVRVFARRAERRGEIRSGALSRIPILLVAPAVLSALWNNLFLQAEPLDVGDVFEAYLDLIFGQQAEAKAS</sequence>
<dbReference type="PANTHER" id="PTHR30055">
    <property type="entry name" value="HTH-TYPE TRANSCRIPTIONAL REGULATOR RUTR"/>
    <property type="match status" value="1"/>
</dbReference>
<keyword evidence="1" id="KW-0805">Transcription regulation</keyword>
<dbReference type="Gene3D" id="1.10.357.10">
    <property type="entry name" value="Tetracycline Repressor, domain 2"/>
    <property type="match status" value="1"/>
</dbReference>
<feature type="domain" description="HTH tetR-type" evidence="6">
    <location>
        <begin position="28"/>
        <end position="88"/>
    </location>
</feature>
<dbReference type="SUPFAM" id="SSF46689">
    <property type="entry name" value="Homeodomain-like"/>
    <property type="match status" value="1"/>
</dbReference>
<dbReference type="InterPro" id="IPR050109">
    <property type="entry name" value="HTH-type_TetR-like_transc_reg"/>
</dbReference>
<evidence type="ECO:0000259" key="6">
    <source>
        <dbReference type="PROSITE" id="PS50977"/>
    </source>
</evidence>
<dbReference type="PANTHER" id="PTHR30055:SF223">
    <property type="entry name" value="HTH-TYPE TRANSCRIPTIONAL REGULATOR UIDR"/>
    <property type="match status" value="1"/>
</dbReference>
<feature type="DNA-binding region" description="H-T-H motif" evidence="4">
    <location>
        <begin position="51"/>
        <end position="70"/>
    </location>
</feature>
<keyword evidence="2 4" id="KW-0238">DNA-binding</keyword>
<proteinExistence type="predicted"/>
<dbReference type="PROSITE" id="PS50977">
    <property type="entry name" value="HTH_TETR_2"/>
    <property type="match status" value="1"/>
</dbReference>
<evidence type="ECO:0000313" key="7">
    <source>
        <dbReference type="EMBL" id="SER10498.1"/>
    </source>
</evidence>
<protein>
    <submittedName>
        <fullName evidence="7">Transcriptional regulator, TetR family</fullName>
    </submittedName>
</protein>
<accession>A0A1H9LGK9</accession>
<dbReference type="Proteomes" id="UP000199647">
    <property type="component" value="Unassembled WGS sequence"/>
</dbReference>
<dbReference type="Pfam" id="PF00440">
    <property type="entry name" value="TetR_N"/>
    <property type="match status" value="1"/>
</dbReference>
<feature type="region of interest" description="Disordered" evidence="5">
    <location>
        <begin position="1"/>
        <end position="24"/>
    </location>
</feature>
<dbReference type="PRINTS" id="PR00455">
    <property type="entry name" value="HTHTETR"/>
</dbReference>
<dbReference type="InterPro" id="IPR009057">
    <property type="entry name" value="Homeodomain-like_sf"/>
</dbReference>
<dbReference type="InterPro" id="IPR011075">
    <property type="entry name" value="TetR_C"/>
</dbReference>
<dbReference type="GO" id="GO:0003700">
    <property type="term" value="F:DNA-binding transcription factor activity"/>
    <property type="evidence" value="ECO:0007669"/>
    <property type="project" value="TreeGrafter"/>
</dbReference>